<dbReference type="Pfam" id="PF08240">
    <property type="entry name" value="ADH_N"/>
    <property type="match status" value="1"/>
</dbReference>
<name>A0ABV8HFX4_9ACTN</name>
<gene>
    <name evidence="3" type="ORF">ACFO3J_04870</name>
</gene>
<keyword evidence="1" id="KW-0521">NADP</keyword>
<evidence type="ECO:0000313" key="3">
    <source>
        <dbReference type="EMBL" id="MFC4030799.1"/>
    </source>
</evidence>
<keyword evidence="3" id="KW-0560">Oxidoreductase</keyword>
<reference evidence="4" key="1">
    <citation type="journal article" date="2019" name="Int. J. Syst. Evol. Microbiol.">
        <title>The Global Catalogue of Microorganisms (GCM) 10K type strain sequencing project: providing services to taxonomists for standard genome sequencing and annotation.</title>
        <authorList>
            <consortium name="The Broad Institute Genomics Platform"/>
            <consortium name="The Broad Institute Genome Sequencing Center for Infectious Disease"/>
            <person name="Wu L."/>
            <person name="Ma J."/>
        </authorList>
    </citation>
    <scope>NUCLEOTIDE SEQUENCE [LARGE SCALE GENOMIC DNA]</scope>
    <source>
        <strain evidence="4">CGMCC 4.7237</strain>
    </source>
</reference>
<dbReference type="InterPro" id="IPR013154">
    <property type="entry name" value="ADH-like_N"/>
</dbReference>
<sequence>MTKSIAFAEYGSADVLRLQDTELPQPGPGQVRIAVRAAGVNPLDHKMRAGLMKDAFPVELPHVPGAEASGVIEAVGEDVAGLVVGDEVFGRTVTGAYAEQAVADASMLTLKPDTLGWEQAAAIPVAAETSYRTLGLLGVRTGETLLIHGAAGGVGTVTVQLAVARGVKVIGTASEGNHQHLRDLGAVPVSYGDGLAERVRAVAPDGVDAALDTSGQPAALAASIELTGGTERVVEIGNPMAAGEFGVRFSTGGPGEYQGEAAYEEVLALFAAGKLELPIHAAYPLARAADAQRASEAGHLTGKIVLTV</sequence>
<dbReference type="SUPFAM" id="SSF51735">
    <property type="entry name" value="NAD(P)-binding Rossmann-fold domains"/>
    <property type="match status" value="1"/>
</dbReference>
<dbReference type="InterPro" id="IPR020843">
    <property type="entry name" value="ER"/>
</dbReference>
<dbReference type="CDD" id="cd05289">
    <property type="entry name" value="MDR_like_2"/>
    <property type="match status" value="1"/>
</dbReference>
<dbReference type="Pfam" id="PF13602">
    <property type="entry name" value="ADH_zinc_N_2"/>
    <property type="match status" value="1"/>
</dbReference>
<dbReference type="PANTHER" id="PTHR44154:SF1">
    <property type="entry name" value="QUINONE OXIDOREDUCTASE"/>
    <property type="match status" value="1"/>
</dbReference>
<dbReference type="InterPro" id="IPR051603">
    <property type="entry name" value="Zinc-ADH_QOR/CCCR"/>
</dbReference>
<dbReference type="PANTHER" id="PTHR44154">
    <property type="entry name" value="QUINONE OXIDOREDUCTASE"/>
    <property type="match status" value="1"/>
</dbReference>
<evidence type="ECO:0000256" key="1">
    <source>
        <dbReference type="ARBA" id="ARBA00022857"/>
    </source>
</evidence>
<dbReference type="InterPro" id="IPR036291">
    <property type="entry name" value="NAD(P)-bd_dom_sf"/>
</dbReference>
<protein>
    <submittedName>
        <fullName evidence="3">NADP-dependent oxidoreductase</fullName>
        <ecNumber evidence="3">1.-.-.-</ecNumber>
    </submittedName>
</protein>
<organism evidence="3 4">
    <name type="scientific">Streptomyces polygonati</name>
    <dbReference type="NCBI Taxonomy" id="1617087"/>
    <lineage>
        <taxon>Bacteria</taxon>
        <taxon>Bacillati</taxon>
        <taxon>Actinomycetota</taxon>
        <taxon>Actinomycetes</taxon>
        <taxon>Kitasatosporales</taxon>
        <taxon>Streptomycetaceae</taxon>
        <taxon>Streptomyces</taxon>
    </lineage>
</organism>
<feature type="domain" description="Enoyl reductase (ER)" evidence="2">
    <location>
        <begin position="11"/>
        <end position="306"/>
    </location>
</feature>
<dbReference type="EC" id="1.-.-.-" evidence="3"/>
<evidence type="ECO:0000313" key="4">
    <source>
        <dbReference type="Proteomes" id="UP001595765"/>
    </source>
</evidence>
<dbReference type="Gene3D" id="3.90.180.10">
    <property type="entry name" value="Medium-chain alcohol dehydrogenases, catalytic domain"/>
    <property type="match status" value="1"/>
</dbReference>
<keyword evidence="4" id="KW-1185">Reference proteome</keyword>
<accession>A0ABV8HFX4</accession>
<dbReference type="EMBL" id="JBHSBB010000005">
    <property type="protein sequence ID" value="MFC4030799.1"/>
    <property type="molecule type" value="Genomic_DNA"/>
</dbReference>
<dbReference type="Gene3D" id="3.40.50.720">
    <property type="entry name" value="NAD(P)-binding Rossmann-like Domain"/>
    <property type="match status" value="1"/>
</dbReference>
<comment type="caution">
    <text evidence="3">The sequence shown here is derived from an EMBL/GenBank/DDBJ whole genome shotgun (WGS) entry which is preliminary data.</text>
</comment>
<dbReference type="SUPFAM" id="SSF50129">
    <property type="entry name" value="GroES-like"/>
    <property type="match status" value="1"/>
</dbReference>
<dbReference type="Proteomes" id="UP001595765">
    <property type="component" value="Unassembled WGS sequence"/>
</dbReference>
<evidence type="ECO:0000259" key="2">
    <source>
        <dbReference type="SMART" id="SM00829"/>
    </source>
</evidence>
<dbReference type="GO" id="GO:0016491">
    <property type="term" value="F:oxidoreductase activity"/>
    <property type="evidence" value="ECO:0007669"/>
    <property type="project" value="UniProtKB-KW"/>
</dbReference>
<dbReference type="SMART" id="SM00829">
    <property type="entry name" value="PKS_ER"/>
    <property type="match status" value="1"/>
</dbReference>
<dbReference type="RefSeq" id="WP_386426608.1">
    <property type="nucleotide sequence ID" value="NZ_JBHSBB010000005.1"/>
</dbReference>
<dbReference type="InterPro" id="IPR011032">
    <property type="entry name" value="GroES-like_sf"/>
</dbReference>
<proteinExistence type="predicted"/>